<proteinExistence type="predicted"/>
<protein>
    <submittedName>
        <fullName evidence="1">Uncharacterized protein</fullName>
    </submittedName>
</protein>
<comment type="caution">
    <text evidence="1">The sequence shown here is derived from an EMBL/GenBank/DDBJ whole genome shotgun (WGS) entry which is preliminary data.</text>
</comment>
<gene>
    <name evidence="1" type="ORF">SDC9_122690</name>
</gene>
<accession>A0A645CFE6</accession>
<reference evidence="1" key="1">
    <citation type="submission" date="2019-08" db="EMBL/GenBank/DDBJ databases">
        <authorList>
            <person name="Kucharzyk K."/>
            <person name="Murdoch R.W."/>
            <person name="Higgins S."/>
            <person name="Loffler F."/>
        </authorList>
    </citation>
    <scope>NUCLEOTIDE SEQUENCE</scope>
</reference>
<dbReference type="AlphaFoldDB" id="A0A645CFE6"/>
<organism evidence="1">
    <name type="scientific">bioreactor metagenome</name>
    <dbReference type="NCBI Taxonomy" id="1076179"/>
    <lineage>
        <taxon>unclassified sequences</taxon>
        <taxon>metagenomes</taxon>
        <taxon>ecological metagenomes</taxon>
    </lineage>
</organism>
<evidence type="ECO:0000313" key="1">
    <source>
        <dbReference type="EMBL" id="MPM75696.1"/>
    </source>
</evidence>
<name>A0A645CFE6_9ZZZZ</name>
<dbReference type="EMBL" id="VSSQ01026800">
    <property type="protein sequence ID" value="MPM75696.1"/>
    <property type="molecule type" value="Genomic_DNA"/>
</dbReference>
<sequence length="312" mass="32711">MHRQVEHLVVGDLVAQSQLQHSGELERAGVRLGIGLLDRRGEDLVALGQLLTLLHPDEEIAQVGDEPRGADGVAVERPAVRLLQHIEQLPEQAGDPVGLRQVTGGEPGVDQVQRDGDRLVVGDRLVESCIDVRHDVGGGGELLGVEVGDLGAQRVVEDHPGGHPLDREAQVVGQSHHHVRGQLGVELVAGDLQRLVGQDDVLGRDGGDLGAQVVRVAAVVGDEGPRDAGRVHAVAGPGPEAQAASGQDDLLAGRVPRQHDVVVEHAEDLHGEFLRPAGVVASAVAVAPAPGQLSVAPLAAISSRYQSNDFFR</sequence>